<protein>
    <submittedName>
        <fullName evidence="4">Uncharacterized protein</fullName>
    </submittedName>
</protein>
<dbReference type="RefSeq" id="XP_014540501.2">
    <property type="nucleotide sequence ID" value="XM_014685015.2"/>
</dbReference>
<dbReference type="GeneID" id="26246608"/>
<dbReference type="Gene3D" id="1.25.40.20">
    <property type="entry name" value="Ankyrin repeat-containing domain"/>
    <property type="match status" value="1"/>
</dbReference>
<organism evidence="4 5">
    <name type="scientific">Metarhizium brunneum</name>
    <dbReference type="NCBI Taxonomy" id="500148"/>
    <lineage>
        <taxon>Eukaryota</taxon>
        <taxon>Fungi</taxon>
        <taxon>Dikarya</taxon>
        <taxon>Ascomycota</taxon>
        <taxon>Pezizomycotina</taxon>
        <taxon>Sordariomycetes</taxon>
        <taxon>Hypocreomycetidae</taxon>
        <taxon>Hypocreales</taxon>
        <taxon>Clavicipitaceae</taxon>
        <taxon>Metarhizium</taxon>
    </lineage>
</organism>
<keyword evidence="2 3" id="KW-0040">ANK repeat</keyword>
<dbReference type="PANTHER" id="PTHR24198:SF165">
    <property type="entry name" value="ANKYRIN REPEAT-CONTAINING PROTEIN-RELATED"/>
    <property type="match status" value="1"/>
</dbReference>
<dbReference type="InterPro" id="IPR036770">
    <property type="entry name" value="Ankyrin_rpt-contain_sf"/>
</dbReference>
<reference evidence="4 5" key="1">
    <citation type="submission" date="2020-07" db="EMBL/GenBank/DDBJ databases">
        <title>Telomere length de novo assembly of all 7 chromosomes of the fungus, Metarhizium brunneum, using a novel assembly pipeline.</title>
        <authorList>
            <person name="Saud z."/>
            <person name="Kortsinoglou A."/>
            <person name="Kouvelis V.N."/>
            <person name="Butt T.M."/>
        </authorList>
    </citation>
    <scope>NUCLEOTIDE SEQUENCE [LARGE SCALE GENOMIC DNA]</scope>
    <source>
        <strain evidence="4 5">4556</strain>
    </source>
</reference>
<keyword evidence="5" id="KW-1185">Reference proteome</keyword>
<dbReference type="Pfam" id="PF12796">
    <property type="entry name" value="Ank_2"/>
    <property type="match status" value="1"/>
</dbReference>
<gene>
    <name evidence="4" type="ORF">G6M90_00g067440</name>
</gene>
<dbReference type="OrthoDB" id="4937852at2759"/>
<dbReference type="SMART" id="SM00248">
    <property type="entry name" value="ANK"/>
    <property type="match status" value="4"/>
</dbReference>
<evidence type="ECO:0000256" key="3">
    <source>
        <dbReference type="PROSITE-ProRule" id="PRU00023"/>
    </source>
</evidence>
<dbReference type="SUPFAM" id="SSF48403">
    <property type="entry name" value="Ankyrin repeat"/>
    <property type="match status" value="1"/>
</dbReference>
<dbReference type="EMBL" id="CP058935">
    <property type="protein sequence ID" value="QLI70784.1"/>
    <property type="molecule type" value="Genomic_DNA"/>
</dbReference>
<dbReference type="PROSITE" id="PS50297">
    <property type="entry name" value="ANK_REP_REGION"/>
    <property type="match status" value="1"/>
</dbReference>
<keyword evidence="1" id="KW-0677">Repeat</keyword>
<dbReference type="InterPro" id="IPR002110">
    <property type="entry name" value="Ankyrin_rpt"/>
</dbReference>
<evidence type="ECO:0000256" key="2">
    <source>
        <dbReference type="ARBA" id="ARBA00023043"/>
    </source>
</evidence>
<sequence>MPDAAGKRALHSAAAKGHVGVVHILLDQGSRADLESTCGDYAIHDASANGHVDVVEALAGKMSDILITGSKGTTLTLAVVNQHSSVVKFILRYARTRVIRVSRLSRLLYKAVENGDVVTLDMLLRHADETNPPESTTFRYGRLLRPVATPSRCSVCC</sequence>
<evidence type="ECO:0000256" key="1">
    <source>
        <dbReference type="ARBA" id="ARBA00022737"/>
    </source>
</evidence>
<accession>A0A7D5Z0Q4</accession>
<evidence type="ECO:0000313" key="5">
    <source>
        <dbReference type="Proteomes" id="UP000510686"/>
    </source>
</evidence>
<proteinExistence type="predicted"/>
<dbReference type="Proteomes" id="UP000510686">
    <property type="component" value="Chromosome 4"/>
</dbReference>
<dbReference type="PANTHER" id="PTHR24198">
    <property type="entry name" value="ANKYRIN REPEAT AND PROTEIN KINASE DOMAIN-CONTAINING PROTEIN"/>
    <property type="match status" value="1"/>
</dbReference>
<feature type="repeat" description="ANK" evidence="3">
    <location>
        <begin position="5"/>
        <end position="37"/>
    </location>
</feature>
<name>A0A7D5Z0Q4_9HYPO</name>
<dbReference type="AlphaFoldDB" id="A0A7D5Z0Q4"/>
<dbReference type="PROSITE" id="PS50088">
    <property type="entry name" value="ANK_REPEAT"/>
    <property type="match status" value="1"/>
</dbReference>
<dbReference type="KEGG" id="mbrn:26246608"/>
<evidence type="ECO:0000313" key="4">
    <source>
        <dbReference type="EMBL" id="QLI70784.1"/>
    </source>
</evidence>